<feature type="region of interest" description="Disordered" evidence="7">
    <location>
        <begin position="1"/>
        <end position="33"/>
    </location>
</feature>
<dbReference type="PANTHER" id="PTHR43867">
    <property type="entry name" value="CELLULOSE SYNTHASE CATALYTIC SUBUNIT A [UDP-FORMING]"/>
    <property type="match status" value="1"/>
</dbReference>
<sequence length="658" mass="74084">MKTTDIGDHTVSGQVQHRNSPADVSSTVTDKTTNKTSALQGNRDIAKYEIRRIDSSAAEVAVHSGSLSPLCLHALVCLTWLLYFGTQFQCCLRGSATNTKSAVWHSWVLFVCEVILAGPEFFQIVELSLSILPGSRQRPRAGYRLEGDDAPLVHVFITTCGEASATVVSTLAGAIGQNYPKACYRVFVLDDARDRKLQLEIESVNKQTCEMLGTKPVVYLARAKTLEGRQYYKAGNLSFGIQTSKDEYGSSEFIAGLDADMIVEPDWLRRVVPHLVLSPELAVVSPPQSFYNVPDGDILAQDASVLQNVLEPARDRIGCSMCHGSGYVMRREALESIGGWPLVNIGEDILCSYLLNQGGWQTAFIKDELQFGVTCESFHAYVSQRMRWTAGNLLSAQRFRLFLPYLEQSKITVIQRLHGFMQSVKTYFWIALILPMVVLPFGLMLPTIYLPYTARSAACSETVRYSFVAMWVTTKLWKRKNFGHVGARNLFNLSNNRLWITPYIVCAYWQSLWCDLEDTTFEISGTFQSPLNERSTQERPNFWKRMSNPLIVMHTLYWCLASSALVIWLWSIAFGDSMHLHHLTGLTIRLFEIALATFIPVKYMCFPPFSVAPEERIKSDVLGADRAMGKTWTQRVGNELLCKHISELLIIIVCIFIH</sequence>
<keyword evidence="5 8" id="KW-1133">Transmembrane helix</keyword>
<dbReference type="GO" id="GO:0016757">
    <property type="term" value="F:glycosyltransferase activity"/>
    <property type="evidence" value="ECO:0007669"/>
    <property type="project" value="UniProtKB-KW"/>
</dbReference>
<comment type="subcellular location">
    <subcellularLocation>
        <location evidence="1">Membrane</location>
        <topology evidence="1">Multi-pass membrane protein</topology>
    </subcellularLocation>
</comment>
<dbReference type="GO" id="GO:0016020">
    <property type="term" value="C:membrane"/>
    <property type="evidence" value="ECO:0007669"/>
    <property type="project" value="UniProtKB-SubCell"/>
</dbReference>
<evidence type="ECO:0000256" key="4">
    <source>
        <dbReference type="ARBA" id="ARBA00022692"/>
    </source>
</evidence>
<evidence type="ECO:0000256" key="3">
    <source>
        <dbReference type="ARBA" id="ARBA00022679"/>
    </source>
</evidence>
<keyword evidence="2" id="KW-0328">Glycosyltransferase</keyword>
<evidence type="ECO:0000256" key="6">
    <source>
        <dbReference type="ARBA" id="ARBA00023136"/>
    </source>
</evidence>
<evidence type="ECO:0000256" key="7">
    <source>
        <dbReference type="SAM" id="MobiDB-lite"/>
    </source>
</evidence>
<dbReference type="AlphaFoldDB" id="A0A6A6F248"/>
<dbReference type="Gene3D" id="3.90.550.10">
    <property type="entry name" value="Spore Coat Polysaccharide Biosynthesis Protein SpsA, Chain A"/>
    <property type="match status" value="1"/>
</dbReference>
<keyword evidence="11" id="KW-1185">Reference proteome</keyword>
<reference evidence="10" key="1">
    <citation type="journal article" date="2020" name="Stud. Mycol.">
        <title>101 Dothideomycetes genomes: a test case for predicting lifestyles and emergence of pathogens.</title>
        <authorList>
            <person name="Haridas S."/>
            <person name="Albert R."/>
            <person name="Binder M."/>
            <person name="Bloem J."/>
            <person name="Labutti K."/>
            <person name="Salamov A."/>
            <person name="Andreopoulos B."/>
            <person name="Baker S."/>
            <person name="Barry K."/>
            <person name="Bills G."/>
            <person name="Bluhm B."/>
            <person name="Cannon C."/>
            <person name="Castanera R."/>
            <person name="Culley D."/>
            <person name="Daum C."/>
            <person name="Ezra D."/>
            <person name="Gonzalez J."/>
            <person name="Henrissat B."/>
            <person name="Kuo A."/>
            <person name="Liang C."/>
            <person name="Lipzen A."/>
            <person name="Lutzoni F."/>
            <person name="Magnuson J."/>
            <person name="Mondo S."/>
            <person name="Nolan M."/>
            <person name="Ohm R."/>
            <person name="Pangilinan J."/>
            <person name="Park H.-J."/>
            <person name="Ramirez L."/>
            <person name="Alfaro M."/>
            <person name="Sun H."/>
            <person name="Tritt A."/>
            <person name="Yoshinaga Y."/>
            <person name="Zwiers L.-H."/>
            <person name="Turgeon B."/>
            <person name="Goodwin S."/>
            <person name="Spatafora J."/>
            <person name="Crous P."/>
            <person name="Grigoriev I."/>
        </authorList>
    </citation>
    <scope>NUCLEOTIDE SEQUENCE</scope>
    <source>
        <strain evidence="10">SCOH1-5</strain>
    </source>
</reference>
<keyword evidence="6 8" id="KW-0472">Membrane</keyword>
<protein>
    <submittedName>
        <fullName evidence="10">Glycosyltransferase family 2 protein</fullName>
    </submittedName>
</protein>
<dbReference type="Proteomes" id="UP000799539">
    <property type="component" value="Unassembled WGS sequence"/>
</dbReference>
<feature type="compositionally biased region" description="Polar residues" evidence="7">
    <location>
        <begin position="11"/>
        <end position="33"/>
    </location>
</feature>
<feature type="transmembrane region" description="Helical" evidence="8">
    <location>
        <begin position="427"/>
        <end position="450"/>
    </location>
</feature>
<evidence type="ECO:0000313" key="10">
    <source>
        <dbReference type="EMBL" id="KAF2206611.1"/>
    </source>
</evidence>
<feature type="transmembrane region" description="Helical" evidence="8">
    <location>
        <begin position="555"/>
        <end position="574"/>
    </location>
</feature>
<evidence type="ECO:0000256" key="5">
    <source>
        <dbReference type="ARBA" id="ARBA00022989"/>
    </source>
</evidence>
<dbReference type="PANTHER" id="PTHR43867:SF2">
    <property type="entry name" value="CELLULOSE SYNTHASE CATALYTIC SUBUNIT A [UDP-FORMING]"/>
    <property type="match status" value="1"/>
</dbReference>
<evidence type="ECO:0000256" key="1">
    <source>
        <dbReference type="ARBA" id="ARBA00004141"/>
    </source>
</evidence>
<dbReference type="CDD" id="cd06421">
    <property type="entry name" value="CESA_CelA_like"/>
    <property type="match status" value="1"/>
</dbReference>
<dbReference type="InterPro" id="IPR050321">
    <property type="entry name" value="Glycosyltr_2/OpgH_subfam"/>
</dbReference>
<evidence type="ECO:0000256" key="8">
    <source>
        <dbReference type="SAM" id="Phobius"/>
    </source>
</evidence>
<dbReference type="EMBL" id="ML992717">
    <property type="protein sequence ID" value="KAF2206611.1"/>
    <property type="molecule type" value="Genomic_DNA"/>
</dbReference>
<keyword evidence="4 8" id="KW-0812">Transmembrane</keyword>
<dbReference type="SUPFAM" id="SSF53448">
    <property type="entry name" value="Nucleotide-diphospho-sugar transferases"/>
    <property type="match status" value="1"/>
</dbReference>
<proteinExistence type="predicted"/>
<gene>
    <name evidence="10" type="ORF">CERZMDRAFT_89221</name>
</gene>
<keyword evidence="3 10" id="KW-0808">Transferase</keyword>
<name>A0A6A6F248_9PEZI</name>
<evidence type="ECO:0000313" key="11">
    <source>
        <dbReference type="Proteomes" id="UP000799539"/>
    </source>
</evidence>
<feature type="domain" description="Glycosyltransferase 2-like" evidence="9">
    <location>
        <begin position="254"/>
        <end position="448"/>
    </location>
</feature>
<dbReference type="OrthoDB" id="72851at2759"/>
<dbReference type="InterPro" id="IPR029044">
    <property type="entry name" value="Nucleotide-diphossugar_trans"/>
</dbReference>
<dbReference type="Pfam" id="PF13632">
    <property type="entry name" value="Glyco_trans_2_3"/>
    <property type="match status" value="1"/>
</dbReference>
<dbReference type="InterPro" id="IPR001173">
    <property type="entry name" value="Glyco_trans_2-like"/>
</dbReference>
<organism evidence="10 11">
    <name type="scientific">Cercospora zeae-maydis SCOH1-5</name>
    <dbReference type="NCBI Taxonomy" id="717836"/>
    <lineage>
        <taxon>Eukaryota</taxon>
        <taxon>Fungi</taxon>
        <taxon>Dikarya</taxon>
        <taxon>Ascomycota</taxon>
        <taxon>Pezizomycotina</taxon>
        <taxon>Dothideomycetes</taxon>
        <taxon>Dothideomycetidae</taxon>
        <taxon>Mycosphaerellales</taxon>
        <taxon>Mycosphaerellaceae</taxon>
        <taxon>Cercospora</taxon>
    </lineage>
</organism>
<evidence type="ECO:0000259" key="9">
    <source>
        <dbReference type="Pfam" id="PF13632"/>
    </source>
</evidence>
<evidence type="ECO:0000256" key="2">
    <source>
        <dbReference type="ARBA" id="ARBA00022676"/>
    </source>
</evidence>
<accession>A0A6A6F248</accession>